<keyword evidence="3" id="KW-1185">Reference proteome</keyword>
<proteinExistence type="predicted"/>
<gene>
    <name evidence="2" type="ORF">LARSCL_LOCUS9188</name>
</gene>
<reference evidence="2 3" key="1">
    <citation type="submission" date="2024-04" db="EMBL/GenBank/DDBJ databases">
        <authorList>
            <person name="Rising A."/>
            <person name="Reimegard J."/>
            <person name="Sonavane S."/>
            <person name="Akerstrom W."/>
            <person name="Nylinder S."/>
            <person name="Hedman E."/>
            <person name="Kallberg Y."/>
        </authorList>
    </citation>
    <scope>NUCLEOTIDE SEQUENCE [LARGE SCALE GENOMIC DNA]</scope>
</reference>
<evidence type="ECO:0000313" key="3">
    <source>
        <dbReference type="Proteomes" id="UP001497382"/>
    </source>
</evidence>
<feature type="compositionally biased region" description="Basic and acidic residues" evidence="1">
    <location>
        <begin position="1"/>
        <end position="13"/>
    </location>
</feature>
<organism evidence="2 3">
    <name type="scientific">Larinioides sclopetarius</name>
    <dbReference type="NCBI Taxonomy" id="280406"/>
    <lineage>
        <taxon>Eukaryota</taxon>
        <taxon>Metazoa</taxon>
        <taxon>Ecdysozoa</taxon>
        <taxon>Arthropoda</taxon>
        <taxon>Chelicerata</taxon>
        <taxon>Arachnida</taxon>
        <taxon>Araneae</taxon>
        <taxon>Araneomorphae</taxon>
        <taxon>Entelegynae</taxon>
        <taxon>Araneoidea</taxon>
        <taxon>Araneidae</taxon>
        <taxon>Larinioides</taxon>
    </lineage>
</organism>
<evidence type="ECO:0000256" key="1">
    <source>
        <dbReference type="SAM" id="MobiDB-lite"/>
    </source>
</evidence>
<name>A0AAV2A010_9ARAC</name>
<feature type="region of interest" description="Disordered" evidence="1">
    <location>
        <begin position="1"/>
        <end position="24"/>
    </location>
</feature>
<dbReference type="AlphaFoldDB" id="A0AAV2A010"/>
<accession>A0AAV2A010</accession>
<evidence type="ECO:0000313" key="2">
    <source>
        <dbReference type="EMBL" id="CAL1277376.1"/>
    </source>
</evidence>
<sequence>MQLKKVEQADKSMESNPLNRGPRGGVGCFCPPRSLLSFFNKDFPKSHRLIKAVSTLLEDPGDGKMIVVALAASMDGVLMRIGHEMHPAMKS</sequence>
<dbReference type="EMBL" id="CAXIEN010000101">
    <property type="protein sequence ID" value="CAL1277376.1"/>
    <property type="molecule type" value="Genomic_DNA"/>
</dbReference>
<comment type="caution">
    <text evidence="2">The sequence shown here is derived from an EMBL/GenBank/DDBJ whole genome shotgun (WGS) entry which is preliminary data.</text>
</comment>
<dbReference type="Proteomes" id="UP001497382">
    <property type="component" value="Unassembled WGS sequence"/>
</dbReference>
<protein>
    <submittedName>
        <fullName evidence="2">Uncharacterized protein</fullName>
    </submittedName>
</protein>